<dbReference type="Pfam" id="PF03372">
    <property type="entry name" value="Exo_endo_phos"/>
    <property type="match status" value="1"/>
</dbReference>
<feature type="compositionally biased region" description="Low complexity" evidence="1">
    <location>
        <begin position="242"/>
        <end position="253"/>
    </location>
</feature>
<dbReference type="SUPFAM" id="SSF56219">
    <property type="entry name" value="DNase I-like"/>
    <property type="match status" value="1"/>
</dbReference>
<dbReference type="OrthoDB" id="4133089at2"/>
<name>B5GUI0_STRCL</name>
<proteinExistence type="predicted"/>
<dbReference type="Proteomes" id="UP000002357">
    <property type="component" value="Plasmid pSCL4"/>
</dbReference>
<feature type="domain" description="Endonuclease/exonuclease/phosphatase" evidence="2">
    <location>
        <begin position="10"/>
        <end position="257"/>
    </location>
</feature>
<feature type="compositionally biased region" description="Basic and acidic residues" evidence="1">
    <location>
        <begin position="324"/>
        <end position="336"/>
    </location>
</feature>
<gene>
    <name evidence="3" type="ORF">SCLAV_p0199</name>
</gene>
<keyword evidence="4" id="KW-1185">Reference proteome</keyword>
<dbReference type="eggNOG" id="COG3568">
    <property type="taxonomic scope" value="Bacteria"/>
</dbReference>
<accession>B5GUI0</accession>
<feature type="compositionally biased region" description="Pro residues" evidence="1">
    <location>
        <begin position="290"/>
        <end position="299"/>
    </location>
</feature>
<organism evidence="3 4">
    <name type="scientific">Streptomyces clavuligerus</name>
    <dbReference type="NCBI Taxonomy" id="1901"/>
    <lineage>
        <taxon>Bacteria</taxon>
        <taxon>Bacillati</taxon>
        <taxon>Actinomycetota</taxon>
        <taxon>Actinomycetes</taxon>
        <taxon>Kitasatosporales</taxon>
        <taxon>Streptomycetaceae</taxon>
        <taxon>Streptomyces</taxon>
    </lineage>
</organism>
<keyword evidence="3" id="KW-0540">Nuclease</keyword>
<geneLocation type="plasmid" evidence="3 4">
    <name>pSCL4</name>
</geneLocation>
<evidence type="ECO:0000313" key="4">
    <source>
        <dbReference type="Proteomes" id="UP000002357"/>
    </source>
</evidence>
<evidence type="ECO:0000259" key="2">
    <source>
        <dbReference type="Pfam" id="PF03372"/>
    </source>
</evidence>
<keyword evidence="3" id="KW-0614">Plasmid</keyword>
<keyword evidence="3" id="KW-0269">Exonuclease</keyword>
<evidence type="ECO:0000256" key="1">
    <source>
        <dbReference type="SAM" id="MobiDB-lite"/>
    </source>
</evidence>
<feature type="compositionally biased region" description="Basic residues" evidence="1">
    <location>
        <begin position="337"/>
        <end position="355"/>
    </location>
</feature>
<dbReference type="InterPro" id="IPR036691">
    <property type="entry name" value="Endo/exonu/phosph_ase_sf"/>
</dbReference>
<keyword evidence="3" id="KW-0378">Hydrolase</keyword>
<feature type="region of interest" description="Disordered" evidence="1">
    <location>
        <begin position="229"/>
        <end position="355"/>
    </location>
</feature>
<protein>
    <submittedName>
        <fullName evidence="3">Endonuclease/exonuclease/phosphatase</fullName>
    </submittedName>
</protein>
<evidence type="ECO:0000313" key="3">
    <source>
        <dbReference type="EMBL" id="EFG03690.2"/>
    </source>
</evidence>
<dbReference type="GO" id="GO:0004527">
    <property type="term" value="F:exonuclease activity"/>
    <property type="evidence" value="ECO:0007669"/>
    <property type="project" value="UniProtKB-KW"/>
</dbReference>
<dbReference type="InterPro" id="IPR005135">
    <property type="entry name" value="Endo/exonuclease/phosphatase"/>
</dbReference>
<dbReference type="Gene3D" id="3.60.10.10">
    <property type="entry name" value="Endonuclease/exonuclease/phosphatase"/>
    <property type="match status" value="1"/>
</dbReference>
<sequence>MTDGRQLRAGTWNILCGGLGPDGSENRLRKQTEVLAALRPDVLALQECSYGGHQGECRLLGLADALGMTPVAMEPSRVGDSLNFTALLYRREKPRLVDRRRPAAQIFHHALIRARFRPVDAGDDSRDLLVLATHLSHAGGTARLAEVGSWLTDHAGDFPGAPRRSILMGDLNCSGFHDPDPDWSSEPPTLYARCRLVNEDGTFGAMDRRAIRMLLDSGWEDPQARLREERAATGTPTRKPRWGSTTSSPPGTSRRWRTGRSIPPPPARRPITCPSSSTRYSHEHHRQPAGPRPPRPGPGTPRTARPRRPRDRPPGPGRGRTHRDRGPRPRLDPDRRPPRRHLTRERPAHARHRRR</sequence>
<dbReference type="GO" id="GO:0004519">
    <property type="term" value="F:endonuclease activity"/>
    <property type="evidence" value="ECO:0007669"/>
    <property type="project" value="UniProtKB-KW"/>
</dbReference>
<keyword evidence="3" id="KW-0255">Endonuclease</keyword>
<reference evidence="3 4" key="1">
    <citation type="journal article" date="2010" name="Genome Biol. Evol.">
        <title>The sequence of a 1.8-mb bacterial linear plasmid reveals a rich evolutionary reservoir of secondary metabolic pathways.</title>
        <authorList>
            <person name="Medema M.H."/>
            <person name="Trefzer A."/>
            <person name="Kovalchuk A."/>
            <person name="van den Berg M."/>
            <person name="Mueller U."/>
            <person name="Heijne W."/>
            <person name="Wu L."/>
            <person name="Alam M.T."/>
            <person name="Ronning C.M."/>
            <person name="Nierman W.C."/>
            <person name="Bovenberg R.A.L."/>
            <person name="Breitling R."/>
            <person name="Takano E."/>
        </authorList>
    </citation>
    <scope>NUCLEOTIDE SEQUENCE [LARGE SCALE GENOMIC DNA]</scope>
    <source>
        <strain evidence="4">ATCC 27064 / DSM 738 / JCM 4710 / NBRC 13307 / NCIMB 12785 / NRRL 3585 / VKM Ac-602</strain>
        <plasmid evidence="3">pSCL4</plasmid>
    </source>
</reference>
<dbReference type="EMBL" id="CM000914">
    <property type="protein sequence ID" value="EFG03690.2"/>
    <property type="molecule type" value="Genomic_DNA"/>
</dbReference>
<dbReference type="AlphaFoldDB" id="B5GUI0"/>